<protein>
    <recommendedName>
        <fullName evidence="4">transketolase</fullName>
        <ecNumber evidence="4">2.2.1.1</ecNumber>
    </recommendedName>
</protein>
<evidence type="ECO:0000256" key="11">
    <source>
        <dbReference type="PIRSR" id="PIRSR605478-2"/>
    </source>
</evidence>
<evidence type="ECO:0000256" key="12">
    <source>
        <dbReference type="PIRSR" id="PIRSR605478-3"/>
    </source>
</evidence>
<comment type="catalytic activity">
    <reaction evidence="9">
        <text>D-sedoheptulose 7-phosphate + D-glyceraldehyde 3-phosphate = aldehydo-D-ribose 5-phosphate + D-xylulose 5-phosphate</text>
        <dbReference type="Rhea" id="RHEA:10508"/>
        <dbReference type="ChEBI" id="CHEBI:57483"/>
        <dbReference type="ChEBI" id="CHEBI:57737"/>
        <dbReference type="ChEBI" id="CHEBI:58273"/>
        <dbReference type="ChEBI" id="CHEBI:59776"/>
        <dbReference type="EC" id="2.2.1.1"/>
    </reaction>
</comment>
<feature type="site" description="Important for catalytic activity" evidence="14">
    <location>
        <position position="284"/>
    </location>
</feature>
<feature type="binding site" evidence="12">
    <location>
        <position position="459"/>
    </location>
    <ligand>
        <name>thiamine diphosphate</name>
        <dbReference type="ChEBI" id="CHEBI:58937"/>
    </ligand>
</feature>
<feature type="binding site" evidence="13">
    <location>
        <position position="179"/>
    </location>
    <ligand>
        <name>Mg(2+)</name>
        <dbReference type="ChEBI" id="CHEBI:18420"/>
    </ligand>
</feature>
<evidence type="ECO:0000256" key="4">
    <source>
        <dbReference type="ARBA" id="ARBA00013152"/>
    </source>
</evidence>
<evidence type="ECO:0000256" key="10">
    <source>
        <dbReference type="PIRSR" id="PIRSR605478-1"/>
    </source>
</evidence>
<evidence type="ECO:0000256" key="14">
    <source>
        <dbReference type="PIRSR" id="PIRSR605478-5"/>
    </source>
</evidence>
<comment type="cofactor">
    <cofactor evidence="12">
        <name>thiamine diphosphate</name>
        <dbReference type="ChEBI" id="CHEBI:58937"/>
    </cofactor>
    <text evidence="12">Binds 1 thiamine pyrophosphate per subunit. During the reaction, the substrate forms a covalent intermediate with the cofactor.</text>
</comment>
<evidence type="ECO:0000256" key="1">
    <source>
        <dbReference type="ARBA" id="ARBA00001941"/>
    </source>
</evidence>
<dbReference type="PROSITE" id="PS00802">
    <property type="entry name" value="TRANSKETOLASE_2"/>
    <property type="match status" value="1"/>
</dbReference>
<feature type="binding site" evidence="11">
    <location>
        <position position="406"/>
    </location>
    <ligand>
        <name>substrate</name>
    </ligand>
</feature>
<evidence type="ECO:0000256" key="3">
    <source>
        <dbReference type="ARBA" id="ARBA00011738"/>
    </source>
</evidence>
<dbReference type="PANTHER" id="PTHR43522:SF2">
    <property type="entry name" value="TRANSKETOLASE 1-RELATED"/>
    <property type="match status" value="1"/>
</dbReference>
<comment type="cofactor">
    <cofactor evidence="1">
        <name>Co(2+)</name>
        <dbReference type="ChEBI" id="CHEBI:48828"/>
    </cofactor>
</comment>
<evidence type="ECO:0000256" key="8">
    <source>
        <dbReference type="ARBA" id="ARBA00023052"/>
    </source>
</evidence>
<feature type="domain" description="Transketolase-like pyrimidine-binding" evidence="15">
    <location>
        <begin position="376"/>
        <end position="547"/>
    </location>
</feature>
<evidence type="ECO:0000256" key="2">
    <source>
        <dbReference type="ARBA" id="ARBA00007131"/>
    </source>
</evidence>
<evidence type="ECO:0000256" key="5">
    <source>
        <dbReference type="ARBA" id="ARBA00022679"/>
    </source>
</evidence>
<feature type="binding site" evidence="12">
    <location>
        <position position="90"/>
    </location>
    <ligand>
        <name>thiamine diphosphate</name>
        <dbReference type="ChEBI" id="CHEBI:58937"/>
    </ligand>
</feature>
<dbReference type="AlphaFoldDB" id="A0A835Z7X0"/>
<dbReference type="PROSITE" id="PS00801">
    <property type="entry name" value="TRANSKETOLASE_1"/>
    <property type="match status" value="1"/>
</dbReference>
<feature type="binding site" evidence="11">
    <location>
        <position position="50"/>
    </location>
    <ligand>
        <name>substrate</name>
    </ligand>
</feature>
<dbReference type="PANTHER" id="PTHR43522">
    <property type="entry name" value="TRANSKETOLASE"/>
    <property type="match status" value="1"/>
</dbReference>
<dbReference type="GO" id="GO:0006098">
    <property type="term" value="P:pentose-phosphate shunt"/>
    <property type="evidence" value="ECO:0007669"/>
    <property type="project" value="TreeGrafter"/>
</dbReference>
<evidence type="ECO:0000313" key="16">
    <source>
        <dbReference type="EMBL" id="KAG5187619.1"/>
    </source>
</evidence>
<evidence type="ECO:0000256" key="6">
    <source>
        <dbReference type="ARBA" id="ARBA00022723"/>
    </source>
</evidence>
<dbReference type="InterPro" id="IPR020826">
    <property type="entry name" value="Transketolase_BS"/>
</dbReference>
<dbReference type="SUPFAM" id="SSF52518">
    <property type="entry name" value="Thiamin diphosphate-binding fold (THDP-binding)"/>
    <property type="match status" value="2"/>
</dbReference>
<dbReference type="Pfam" id="PF22613">
    <property type="entry name" value="Transketolase_C_1"/>
    <property type="match status" value="1"/>
</dbReference>
<dbReference type="GO" id="GO:0046872">
    <property type="term" value="F:metal ion binding"/>
    <property type="evidence" value="ECO:0007669"/>
    <property type="project" value="UniProtKB-KW"/>
</dbReference>
<comment type="caution">
    <text evidence="16">The sequence shown here is derived from an EMBL/GenBank/DDBJ whole genome shotgun (WGS) entry which is preliminary data.</text>
</comment>
<comment type="subunit">
    <text evidence="3">Homodimer.</text>
</comment>
<dbReference type="CDD" id="cd07033">
    <property type="entry name" value="TPP_PYR_DXS_TK_like"/>
    <property type="match status" value="1"/>
</dbReference>
<dbReference type="Gene3D" id="3.40.50.970">
    <property type="match status" value="2"/>
</dbReference>
<proteinExistence type="inferred from homology"/>
<dbReference type="GO" id="GO:0004802">
    <property type="term" value="F:transketolase activity"/>
    <property type="evidence" value="ECO:0007669"/>
    <property type="project" value="UniProtKB-EC"/>
</dbReference>
<accession>A0A835Z7X0</accession>
<dbReference type="FunFam" id="3.40.50.970:FF:000003">
    <property type="entry name" value="Transketolase"/>
    <property type="match status" value="1"/>
</dbReference>
<feature type="binding site" evidence="11">
    <location>
        <position position="284"/>
    </location>
    <ligand>
        <name>substrate</name>
    </ligand>
</feature>
<dbReference type="SMART" id="SM00861">
    <property type="entry name" value="Transket_pyr"/>
    <property type="match status" value="1"/>
</dbReference>
<dbReference type="InterPro" id="IPR055152">
    <property type="entry name" value="Transketolase-like_C_2"/>
</dbReference>
<gene>
    <name evidence="16" type="ORF">JKP88DRAFT_193706</name>
</gene>
<dbReference type="InterPro" id="IPR029061">
    <property type="entry name" value="THDP-binding"/>
</dbReference>
<evidence type="ECO:0000259" key="15">
    <source>
        <dbReference type="SMART" id="SM00861"/>
    </source>
</evidence>
<dbReference type="InterPro" id="IPR005478">
    <property type="entry name" value="Transketolase_bac-like"/>
</dbReference>
<reference evidence="16" key="1">
    <citation type="submission" date="2021-02" db="EMBL/GenBank/DDBJ databases">
        <title>First Annotated Genome of the Yellow-green Alga Tribonema minus.</title>
        <authorList>
            <person name="Mahan K.M."/>
        </authorList>
    </citation>
    <scope>NUCLEOTIDE SEQUENCE</scope>
    <source>
        <strain evidence="16">UTEX B ZZ1240</strain>
    </source>
</reference>
<feature type="binding site" evidence="12">
    <location>
        <position position="180"/>
    </location>
    <ligand>
        <name>thiamine diphosphate</name>
        <dbReference type="ChEBI" id="CHEBI:58937"/>
    </ligand>
</feature>
<feature type="binding site" evidence="12">
    <location>
        <position position="284"/>
    </location>
    <ligand>
        <name>thiamine diphosphate</name>
        <dbReference type="ChEBI" id="CHEBI:58937"/>
    </ligand>
</feature>
<comment type="cofactor">
    <cofactor evidence="13">
        <name>Mg(2+)</name>
        <dbReference type="ChEBI" id="CHEBI:18420"/>
    </cofactor>
    <text evidence="13">Binds 1 Mg(2+) ion per subunit. Can also utilize other divalent metal cations, such as Ca(2+), Mn(2+) and Co(2+).</text>
</comment>
<comment type="similarity">
    <text evidence="2">Belongs to the transketolase family.</text>
</comment>
<dbReference type="GO" id="GO:0005829">
    <property type="term" value="C:cytosol"/>
    <property type="evidence" value="ECO:0007669"/>
    <property type="project" value="TreeGrafter"/>
</dbReference>
<dbReference type="Pfam" id="PF00456">
    <property type="entry name" value="Transketolase_N"/>
    <property type="match status" value="1"/>
</dbReference>
<keyword evidence="6 13" id="KW-0479">Metal-binding</keyword>
<feature type="site" description="Important for catalytic activity" evidence="14">
    <location>
        <position position="50"/>
    </location>
</feature>
<dbReference type="SUPFAM" id="SSF52922">
    <property type="entry name" value="TK C-terminal domain-like"/>
    <property type="match status" value="1"/>
</dbReference>
<keyword evidence="8 12" id="KW-0786">Thiamine pyrophosphate</keyword>
<evidence type="ECO:0000256" key="7">
    <source>
        <dbReference type="ARBA" id="ARBA00022842"/>
    </source>
</evidence>
<dbReference type="InterPro" id="IPR049557">
    <property type="entry name" value="Transketolase_CS"/>
</dbReference>
<name>A0A835Z7X0_9STRA</name>
<dbReference type="FunFam" id="3.40.50.970:FF:000004">
    <property type="entry name" value="Transketolase"/>
    <property type="match status" value="1"/>
</dbReference>
<dbReference type="Gene3D" id="3.40.50.920">
    <property type="match status" value="1"/>
</dbReference>
<organism evidence="16 17">
    <name type="scientific">Tribonema minus</name>
    <dbReference type="NCBI Taxonomy" id="303371"/>
    <lineage>
        <taxon>Eukaryota</taxon>
        <taxon>Sar</taxon>
        <taxon>Stramenopiles</taxon>
        <taxon>Ochrophyta</taxon>
        <taxon>PX clade</taxon>
        <taxon>Xanthophyceae</taxon>
        <taxon>Tribonematales</taxon>
        <taxon>Tribonemataceae</taxon>
        <taxon>Tribonema</taxon>
    </lineage>
</organism>
<dbReference type="InterPro" id="IPR009014">
    <property type="entry name" value="Transketo_C/PFOR_II"/>
</dbReference>
<feature type="binding site" evidence="13">
    <location>
        <position position="211"/>
    </location>
    <ligand>
        <name>Mg(2+)</name>
        <dbReference type="ChEBI" id="CHEBI:18420"/>
    </ligand>
</feature>
<feature type="binding site" evidence="11">
    <location>
        <position position="491"/>
    </location>
    <ligand>
        <name>substrate</name>
    </ligand>
</feature>
<dbReference type="NCBIfam" id="TIGR00232">
    <property type="entry name" value="tktlase_bact"/>
    <property type="match status" value="1"/>
</dbReference>
<dbReference type="InterPro" id="IPR033247">
    <property type="entry name" value="Transketolase_fam"/>
</dbReference>
<dbReference type="OrthoDB" id="10267175at2759"/>
<feature type="binding site" evidence="12">
    <location>
        <begin position="138"/>
        <end position="140"/>
    </location>
    <ligand>
        <name>thiamine diphosphate</name>
        <dbReference type="ChEBI" id="CHEBI:58937"/>
    </ligand>
</feature>
<dbReference type="InterPro" id="IPR005475">
    <property type="entry name" value="Transketolase-like_Pyr-bd"/>
</dbReference>
<feature type="binding site" evidence="11">
    <location>
        <position position="495"/>
    </location>
    <ligand>
        <name>substrate</name>
    </ligand>
</feature>
<sequence>MSPAKRAAASKASTPAAKKAKNVEDPLTLKAVNTIRVLAADMVQEANSGHPGAPMGCAPIAFELYTQFMSYSPSDPQWPGRDRFILSNGHACALQYIMLHLTGHSLSMDDLKSFRKVDSMTPGHPENFVTPGIEVSTGPLGQGLANAVGLAIAEKHMAATYNKEGFDLVDNYTYVLCGDGCLQEGVTSEASSLAGHLGLGKLILLYDDNQITIDGETDLSFTEDVLKRYEAYGWHTSSVADGTNLKDLNKKIEAARKVTNKPSIIKVTTVIGFGSVNQGKEKVHGAPLGADDVRQVKEKFGFDPDQSFVVPDDVRDVFTSCAEAGEQARKEWHAMLAKYKEAHPDLGAEFERRIAGKLPEGWADGLPVYKVGDAAKASRFTSGLALNALAAKLPEMVGGSADLTPSNLTALKETGDFQKDTPEGRYLRFGVREHGMAAITNGIFCYGGYRPFCATFLNFISYASGAVRLSALSRMGVLYIMTHDSIGLGEDGPTHQPIETLALCRATPNMHTWRPADGNEVSGAYYSAMESYNTPSVLALSRQNLPVLEGSSMEKVKKGGYVLKEYGEGDDLDIIIASTGSEVCICVDTAKLLAEAGKKVRIVSMPCLEIYDEQPEAYKLECFPEGVPVMSVEALGIEGWHKYAHAPFGLIRFGSSGKGPDVYKKFGITPDNLKVQAEKVIAFYPKGQAPSLVKRPQLDFVRYNEHGH</sequence>
<feature type="binding site" evidence="11">
    <location>
        <position position="542"/>
    </location>
    <ligand>
        <name>substrate</name>
    </ligand>
</feature>
<dbReference type="EC" id="2.2.1.1" evidence="4"/>
<evidence type="ECO:0000313" key="17">
    <source>
        <dbReference type="Proteomes" id="UP000664859"/>
    </source>
</evidence>
<dbReference type="Pfam" id="PF02779">
    <property type="entry name" value="Transket_pyr"/>
    <property type="match status" value="1"/>
</dbReference>
<dbReference type="CDD" id="cd02012">
    <property type="entry name" value="TPP_TK"/>
    <property type="match status" value="1"/>
</dbReference>
<evidence type="ECO:0000256" key="9">
    <source>
        <dbReference type="ARBA" id="ARBA00049473"/>
    </source>
</evidence>
<feature type="binding site" evidence="11">
    <location>
        <position position="379"/>
    </location>
    <ligand>
        <name>substrate</name>
    </ligand>
</feature>
<feature type="active site" description="Proton donor" evidence="10">
    <location>
        <position position="433"/>
    </location>
</feature>
<feature type="binding site" evidence="12">
    <location>
        <position position="209"/>
    </location>
    <ligand>
        <name>thiamine diphosphate</name>
        <dbReference type="ChEBI" id="CHEBI:58937"/>
    </ligand>
</feature>
<dbReference type="InterPro" id="IPR005474">
    <property type="entry name" value="Transketolase_N"/>
</dbReference>
<dbReference type="Proteomes" id="UP000664859">
    <property type="component" value="Unassembled WGS sequence"/>
</dbReference>
<feature type="binding site" evidence="11">
    <location>
        <position position="483"/>
    </location>
    <ligand>
        <name>substrate</name>
    </ligand>
</feature>
<keyword evidence="7 13" id="KW-0460">Magnesium</keyword>
<dbReference type="EMBL" id="JAFCMP010000087">
    <property type="protein sequence ID" value="KAG5187619.1"/>
    <property type="molecule type" value="Genomic_DNA"/>
</dbReference>
<keyword evidence="5" id="KW-0808">Transferase</keyword>
<evidence type="ECO:0000256" key="13">
    <source>
        <dbReference type="PIRSR" id="PIRSR605478-4"/>
    </source>
</evidence>
<keyword evidence="17" id="KW-1185">Reference proteome</keyword>
<feature type="binding site" evidence="13">
    <location>
        <position position="209"/>
    </location>
    <ligand>
        <name>Mg(2+)</name>
        <dbReference type="ChEBI" id="CHEBI:18420"/>
    </ligand>
</feature>